<gene>
    <name evidence="2" type="ORF">ACHAWO_003530</name>
</gene>
<name>A0ABD3MUQ6_9STRA</name>
<sequence length="247" mass="28502">MEDIFVNGDSMCPSLHKVKLNVGGKSFEVSRSLIHQYPESMIGRLVSDTWHKSHHEETIFIDRDGDIFNHVLNYMRYGSIELPAVVPKAMFQRELDFYGLEITGSIKEESSIETLKEWKSCIEQAELHHDMLLIATHCYHEYMMSKKEVRIESNSHVERQLKHSPFHYHYGDAMRVLNYYLHKYYGLKASAPQTSIYSTDFLLEVKQISDADDRKHNLSKGGQDGYSTAMTLCDETVSVTASDLMTH</sequence>
<dbReference type="Gene3D" id="3.30.710.10">
    <property type="entry name" value="Potassium Channel Kv1.1, Chain A"/>
    <property type="match status" value="1"/>
</dbReference>
<evidence type="ECO:0000313" key="2">
    <source>
        <dbReference type="EMBL" id="KAL3765666.1"/>
    </source>
</evidence>
<reference evidence="2 3" key="1">
    <citation type="submission" date="2024-10" db="EMBL/GenBank/DDBJ databases">
        <title>Updated reference genomes for cyclostephanoid diatoms.</title>
        <authorList>
            <person name="Roberts W.R."/>
            <person name="Alverson A.J."/>
        </authorList>
    </citation>
    <scope>NUCLEOTIDE SEQUENCE [LARGE SCALE GENOMIC DNA]</scope>
    <source>
        <strain evidence="2 3">AJA010-31</strain>
    </source>
</reference>
<protein>
    <recommendedName>
        <fullName evidence="1">BTB domain-containing protein</fullName>
    </recommendedName>
</protein>
<organism evidence="2 3">
    <name type="scientific">Cyclotella atomus</name>
    <dbReference type="NCBI Taxonomy" id="382360"/>
    <lineage>
        <taxon>Eukaryota</taxon>
        <taxon>Sar</taxon>
        <taxon>Stramenopiles</taxon>
        <taxon>Ochrophyta</taxon>
        <taxon>Bacillariophyta</taxon>
        <taxon>Coscinodiscophyceae</taxon>
        <taxon>Thalassiosirophycidae</taxon>
        <taxon>Stephanodiscales</taxon>
        <taxon>Stephanodiscaceae</taxon>
        <taxon>Cyclotella</taxon>
    </lineage>
</organism>
<feature type="domain" description="BTB" evidence="1">
    <location>
        <begin position="16"/>
        <end position="84"/>
    </location>
</feature>
<dbReference type="SMART" id="SM00225">
    <property type="entry name" value="BTB"/>
    <property type="match status" value="1"/>
</dbReference>
<dbReference type="InterPro" id="IPR003131">
    <property type="entry name" value="T1-type_BTB"/>
</dbReference>
<dbReference type="InterPro" id="IPR011333">
    <property type="entry name" value="SKP1/BTB/POZ_sf"/>
</dbReference>
<evidence type="ECO:0000259" key="1">
    <source>
        <dbReference type="PROSITE" id="PS50097"/>
    </source>
</evidence>
<dbReference type="PROSITE" id="PS50097">
    <property type="entry name" value="BTB"/>
    <property type="match status" value="1"/>
</dbReference>
<dbReference type="Proteomes" id="UP001530400">
    <property type="component" value="Unassembled WGS sequence"/>
</dbReference>
<comment type="caution">
    <text evidence="2">The sequence shown here is derived from an EMBL/GenBank/DDBJ whole genome shotgun (WGS) entry which is preliminary data.</text>
</comment>
<dbReference type="AlphaFoldDB" id="A0ABD3MUQ6"/>
<dbReference type="InterPro" id="IPR000210">
    <property type="entry name" value="BTB/POZ_dom"/>
</dbReference>
<keyword evidence="3" id="KW-1185">Reference proteome</keyword>
<dbReference type="Pfam" id="PF02214">
    <property type="entry name" value="BTB_2"/>
    <property type="match status" value="1"/>
</dbReference>
<proteinExistence type="predicted"/>
<dbReference type="PANTHER" id="PTHR14499">
    <property type="entry name" value="POTASSIUM CHANNEL TETRAMERIZATION DOMAIN-CONTAINING"/>
    <property type="match status" value="1"/>
</dbReference>
<dbReference type="PANTHER" id="PTHR14499:SF136">
    <property type="entry name" value="GH08630P"/>
    <property type="match status" value="1"/>
</dbReference>
<dbReference type="CDD" id="cd18316">
    <property type="entry name" value="BTB_POZ_KCTD-like"/>
    <property type="match status" value="1"/>
</dbReference>
<dbReference type="EMBL" id="JALLPJ020001398">
    <property type="protein sequence ID" value="KAL3765666.1"/>
    <property type="molecule type" value="Genomic_DNA"/>
</dbReference>
<evidence type="ECO:0000313" key="3">
    <source>
        <dbReference type="Proteomes" id="UP001530400"/>
    </source>
</evidence>
<dbReference type="SUPFAM" id="SSF54695">
    <property type="entry name" value="POZ domain"/>
    <property type="match status" value="1"/>
</dbReference>
<accession>A0ABD3MUQ6</accession>